<feature type="signal peptide" evidence="1">
    <location>
        <begin position="1"/>
        <end position="24"/>
    </location>
</feature>
<name>A0ABY4WSC1_9GAMM</name>
<dbReference type="Proteomes" id="UP001056255">
    <property type="component" value="Chromosome I"/>
</dbReference>
<gene>
    <name evidence="2" type="ORF">K6Q96_10995</name>
</gene>
<sequence length="235" mass="25490">MRDFFAGIKTPLLVLGLLLLTGCAATPQPTVTLDANSPITSNSSVSFFYAGPNPDKATTHIFGAGCLLCYGVAAGLTQTLDSHLEATISTDELSDIKETVLANFNGLAGDVVEVSQIDFDSLKSFDGGLGFAKKDFTSLKEQLGTDFLSVLSIYRHGAYRGFNSYFPTTDPQGHVAGILYTVDLTNNRLVQFLEFDERVQPQGEWDEPPAFPSVTTSYYQATQNVKTTLNNHLVK</sequence>
<evidence type="ECO:0000313" key="3">
    <source>
        <dbReference type="Proteomes" id="UP001056255"/>
    </source>
</evidence>
<dbReference type="PROSITE" id="PS51257">
    <property type="entry name" value="PROKAR_LIPOPROTEIN"/>
    <property type="match status" value="1"/>
</dbReference>
<proteinExistence type="predicted"/>
<feature type="chain" id="PRO_5045228532" description="Lipoprotein" evidence="1">
    <location>
        <begin position="25"/>
        <end position="235"/>
    </location>
</feature>
<dbReference type="EMBL" id="CP082275">
    <property type="protein sequence ID" value="USH01438.1"/>
    <property type="molecule type" value="Genomic_DNA"/>
</dbReference>
<reference evidence="2" key="1">
    <citation type="submission" date="2021-08" db="EMBL/GenBank/DDBJ databases">
        <authorList>
            <person name="Sakaguchi M."/>
            <person name="Kikuchi T."/>
            <person name="Urbanczyk H."/>
        </authorList>
    </citation>
    <scope>NUCLEOTIDE SEQUENCE</scope>
    <source>
        <strain evidence="2">020920N</strain>
    </source>
</reference>
<evidence type="ECO:0008006" key="4">
    <source>
        <dbReference type="Google" id="ProtNLM"/>
    </source>
</evidence>
<evidence type="ECO:0000256" key="1">
    <source>
        <dbReference type="SAM" id="SignalP"/>
    </source>
</evidence>
<keyword evidence="1" id="KW-0732">Signal</keyword>
<accession>A0ABY4WSC1</accession>
<organism evidence="2 3">
    <name type="scientific">Grimontia kaedaensis</name>
    <dbReference type="NCBI Taxonomy" id="2872157"/>
    <lineage>
        <taxon>Bacteria</taxon>
        <taxon>Pseudomonadati</taxon>
        <taxon>Pseudomonadota</taxon>
        <taxon>Gammaproteobacteria</taxon>
        <taxon>Vibrionales</taxon>
        <taxon>Vibrionaceae</taxon>
        <taxon>Grimontia</taxon>
    </lineage>
</organism>
<protein>
    <recommendedName>
        <fullName evidence="4">Lipoprotein</fullName>
    </recommendedName>
</protein>
<keyword evidence="3" id="KW-1185">Reference proteome</keyword>
<evidence type="ECO:0000313" key="2">
    <source>
        <dbReference type="EMBL" id="USH01438.1"/>
    </source>
</evidence>
<dbReference type="RefSeq" id="WP_251875744.1">
    <property type="nucleotide sequence ID" value="NZ_CP082275.1"/>
</dbReference>